<dbReference type="AlphaFoldDB" id="A0A2T1E2P5"/>
<gene>
    <name evidence="1" type="ORF">C7B82_17825</name>
</gene>
<reference evidence="2" key="1">
    <citation type="submission" date="2018-02" db="EMBL/GenBank/DDBJ databases">
        <authorList>
            <person name="Moore K."/>
            <person name="Momper L."/>
        </authorList>
    </citation>
    <scope>NUCLEOTIDE SEQUENCE [LARGE SCALE GENOMIC DNA]</scope>
    <source>
        <strain evidence="2">ULC18</strain>
    </source>
</reference>
<evidence type="ECO:0000313" key="2">
    <source>
        <dbReference type="Proteomes" id="UP000239576"/>
    </source>
</evidence>
<evidence type="ECO:0000313" key="1">
    <source>
        <dbReference type="EMBL" id="PSB27013.1"/>
    </source>
</evidence>
<dbReference type="RefSeq" id="WP_106257632.1">
    <property type="nucleotide sequence ID" value="NZ_CAWNSW010000133.1"/>
</dbReference>
<name>A0A2T1E2P5_9CYAN</name>
<keyword evidence="2" id="KW-1185">Reference proteome</keyword>
<protein>
    <recommendedName>
        <fullName evidence="3">DUF4278 domain-containing protein</fullName>
    </recommendedName>
</protein>
<proteinExistence type="predicted"/>
<dbReference type="EMBL" id="PVWK01000098">
    <property type="protein sequence ID" value="PSB27013.1"/>
    <property type="molecule type" value="Genomic_DNA"/>
</dbReference>
<organism evidence="1 2">
    <name type="scientific">Stenomitos frigidus ULC18</name>
    <dbReference type="NCBI Taxonomy" id="2107698"/>
    <lineage>
        <taxon>Bacteria</taxon>
        <taxon>Bacillati</taxon>
        <taxon>Cyanobacteriota</taxon>
        <taxon>Cyanophyceae</taxon>
        <taxon>Leptolyngbyales</taxon>
        <taxon>Leptolyngbyaceae</taxon>
        <taxon>Stenomitos</taxon>
    </lineage>
</organism>
<accession>A0A2T1E2P5</accession>
<comment type="caution">
    <text evidence="1">The sequence shown here is derived from an EMBL/GenBank/DDBJ whole genome shotgun (WGS) entry which is preliminary data.</text>
</comment>
<sequence length="68" mass="7494">MFLKYRGMPYRPSSPHTDSVQLHSGVLKAIVLNYRGSSYLSARVTGVRTAHASLAGASLTYRGVGYRY</sequence>
<evidence type="ECO:0008006" key="3">
    <source>
        <dbReference type="Google" id="ProtNLM"/>
    </source>
</evidence>
<dbReference type="Proteomes" id="UP000239576">
    <property type="component" value="Unassembled WGS sequence"/>
</dbReference>
<dbReference type="InterPro" id="IPR025458">
    <property type="entry name" value="DUF4278"/>
</dbReference>
<reference evidence="1 2" key="2">
    <citation type="submission" date="2018-03" db="EMBL/GenBank/DDBJ databases">
        <title>The ancient ancestry and fast evolution of plastids.</title>
        <authorList>
            <person name="Moore K.R."/>
            <person name="Magnabosco C."/>
            <person name="Momper L."/>
            <person name="Gold D.A."/>
            <person name="Bosak T."/>
            <person name="Fournier G.P."/>
        </authorList>
    </citation>
    <scope>NUCLEOTIDE SEQUENCE [LARGE SCALE GENOMIC DNA]</scope>
    <source>
        <strain evidence="1 2">ULC18</strain>
    </source>
</reference>
<dbReference type="Pfam" id="PF14105">
    <property type="entry name" value="DUF4278"/>
    <property type="match status" value="1"/>
</dbReference>